<proteinExistence type="predicted"/>
<dbReference type="EMBL" id="GBYX01476737">
    <property type="protein sequence ID" value="JAO04940.1"/>
    <property type="molecule type" value="Transcribed_RNA"/>
</dbReference>
<accession>A0A0S7EK61</accession>
<organism evidence="1">
    <name type="scientific">Poeciliopsis prolifica</name>
    <name type="common">blackstripe livebearer</name>
    <dbReference type="NCBI Taxonomy" id="188132"/>
    <lineage>
        <taxon>Eukaryota</taxon>
        <taxon>Metazoa</taxon>
        <taxon>Chordata</taxon>
        <taxon>Craniata</taxon>
        <taxon>Vertebrata</taxon>
        <taxon>Euteleostomi</taxon>
        <taxon>Actinopterygii</taxon>
        <taxon>Neopterygii</taxon>
        <taxon>Teleostei</taxon>
        <taxon>Neoteleostei</taxon>
        <taxon>Acanthomorphata</taxon>
        <taxon>Ovalentaria</taxon>
        <taxon>Atherinomorphae</taxon>
        <taxon>Cyprinodontiformes</taxon>
        <taxon>Poeciliidae</taxon>
        <taxon>Poeciliinae</taxon>
        <taxon>Poeciliopsis</taxon>
    </lineage>
</organism>
<reference evidence="1" key="1">
    <citation type="submission" date="2014-12" db="EMBL/GenBank/DDBJ databases">
        <title>Parallel Evolution in Life History Adaptation Evident in the Tissue-Specific Poeciliopsis prolifica transcriptome.</title>
        <authorList>
            <person name="Jue N.K."/>
            <person name="Foley R.J."/>
            <person name="Obergfell C."/>
            <person name="Reznick D.N."/>
            <person name="O'Neill R.J."/>
            <person name="O'Neill M.J."/>
        </authorList>
    </citation>
    <scope>NUCLEOTIDE SEQUENCE</scope>
</reference>
<gene>
    <name evidence="1" type="primary">PPUP899</name>
</gene>
<name>A0A0S7EK61_9TELE</name>
<sequence length="109" mass="12399">MDKQDVSIAAAAAGSGGSAAEELRLRRAGGGWFPTIKGIRLMISWSWLLLSMNRLWFPAALYEGYEAPVKLCEIQNKPQTLARLNWNIYISFAYFDIKQYTNLYFFKPA</sequence>
<feature type="non-terminal residue" evidence="1">
    <location>
        <position position="109"/>
    </location>
</feature>
<protein>
    <submittedName>
        <fullName evidence="1">PPUP899</fullName>
    </submittedName>
</protein>
<evidence type="ECO:0000313" key="1">
    <source>
        <dbReference type="EMBL" id="JAO04940.1"/>
    </source>
</evidence>
<dbReference type="AlphaFoldDB" id="A0A0S7EK61"/>